<organism evidence="2 3">
    <name type="scientific">Desulfatibacillum aliphaticivorans</name>
    <dbReference type="NCBI Taxonomy" id="218208"/>
    <lineage>
        <taxon>Bacteria</taxon>
        <taxon>Pseudomonadati</taxon>
        <taxon>Thermodesulfobacteriota</taxon>
        <taxon>Desulfobacteria</taxon>
        <taxon>Desulfobacterales</taxon>
        <taxon>Desulfatibacillaceae</taxon>
        <taxon>Desulfatibacillum</taxon>
    </lineage>
</organism>
<sequence>MHRTRKTLLGLLALAAIFLLMAPAVMAEGTEAGEQVENMATITYSVGSVVQTPIESSPLGNSTPGAGAGADTTFLVDNKIVVTVDSDVSGSQTISPLGEYTYSFTIENVGNAPQGYNLEVTDLAAGYTSNIWVEDDDIAGLDTTNDLDRDYISSLAADDDITVYVVITVPDTVGANSVSNGDTTTFNLVATTCTNNITAFQNETENAGTIGVGTVVEEDETVVWVSNTVQDVFGDAAGTDDIANDGMHSDSVTCVVATTSLLVTKTSLVVEDPILGNYVAGSNYPKAIPGAYVEYTITIVNQGTVDATNVSISDDLDQNDQMTDGDIVFATDRYNTSADDVEVTYDATGTPSYSYFDTTDSPNVDNATFTSYVLNVSNLTVAANTTVTVQYQVQINAN</sequence>
<dbReference type="RefSeq" id="WP_012610523.1">
    <property type="nucleotide sequence ID" value="NC_011768.1"/>
</dbReference>
<dbReference type="eggNOG" id="COG4719">
    <property type="taxonomic scope" value="Bacteria"/>
</dbReference>
<evidence type="ECO:0000313" key="3">
    <source>
        <dbReference type="Proteomes" id="UP000000739"/>
    </source>
</evidence>
<dbReference type="HOGENOM" id="CLU_062395_0_0_7"/>
<gene>
    <name evidence="2" type="ordered locus">Dalk_1388</name>
</gene>
<feature type="signal peptide" evidence="1">
    <location>
        <begin position="1"/>
        <end position="27"/>
    </location>
</feature>
<dbReference type="EMBL" id="CP001322">
    <property type="protein sequence ID" value="ACL03088.1"/>
    <property type="molecule type" value="Genomic_DNA"/>
</dbReference>
<name>B8F9Z2_DESAL</name>
<dbReference type="KEGG" id="dal:Dalk_1388"/>
<evidence type="ECO:0000256" key="1">
    <source>
        <dbReference type="SAM" id="SignalP"/>
    </source>
</evidence>
<keyword evidence="1" id="KW-0732">Signal</keyword>
<reference evidence="2 3" key="1">
    <citation type="journal article" date="2012" name="Environ. Microbiol.">
        <title>The genome sequence of Desulfatibacillum alkenivorans AK-01: a blueprint for anaerobic alkane oxidation.</title>
        <authorList>
            <person name="Callaghan A.V."/>
            <person name="Morris B.E."/>
            <person name="Pereira I.A."/>
            <person name="McInerney M.J."/>
            <person name="Austin R.N."/>
            <person name="Groves J.T."/>
            <person name="Kukor J.J."/>
            <person name="Suflita J.M."/>
            <person name="Young L.Y."/>
            <person name="Zylstra G.J."/>
            <person name="Wawrik B."/>
        </authorList>
    </citation>
    <scope>NUCLEOTIDE SEQUENCE [LARGE SCALE GENOMIC DNA]</scope>
    <source>
        <strain evidence="2 3">AK-01</strain>
    </source>
</reference>
<feature type="chain" id="PRO_5002869078" evidence="1">
    <location>
        <begin position="28"/>
        <end position="398"/>
    </location>
</feature>
<evidence type="ECO:0000313" key="2">
    <source>
        <dbReference type="EMBL" id="ACL03088.1"/>
    </source>
</evidence>
<accession>B8F9Z2</accession>
<dbReference type="Proteomes" id="UP000000739">
    <property type="component" value="Chromosome"/>
</dbReference>
<protein>
    <submittedName>
        <fullName evidence="2">Conserved repeat domain protein</fullName>
    </submittedName>
</protein>
<dbReference type="InterPro" id="IPR047589">
    <property type="entry name" value="DUF11_rpt"/>
</dbReference>
<dbReference type="NCBIfam" id="TIGR01451">
    <property type="entry name" value="B_ant_repeat"/>
    <property type="match status" value="1"/>
</dbReference>
<keyword evidence="3" id="KW-1185">Reference proteome</keyword>
<proteinExistence type="predicted"/>
<dbReference type="AlphaFoldDB" id="B8F9Z2"/>